<dbReference type="RefSeq" id="WP_145266290.1">
    <property type="nucleotide sequence ID" value="NZ_CP036426.1"/>
</dbReference>
<dbReference type="Pfam" id="PF13229">
    <property type="entry name" value="Beta_helix"/>
    <property type="match status" value="3"/>
</dbReference>
<accession>A0A518GUM9</accession>
<gene>
    <name evidence="4" type="ORF">ElP_01230</name>
</gene>
<dbReference type="InterPro" id="IPR006626">
    <property type="entry name" value="PbH1"/>
</dbReference>
<dbReference type="InterPro" id="IPR012334">
    <property type="entry name" value="Pectin_lyas_fold"/>
</dbReference>
<dbReference type="Gene3D" id="2.160.20.10">
    <property type="entry name" value="Single-stranded right-handed beta-helix, Pectin lyase-like"/>
    <property type="match status" value="7"/>
</dbReference>
<feature type="domain" description="Carbohydrate-binding/sugar hydrolysis" evidence="3">
    <location>
        <begin position="2278"/>
        <end position="2439"/>
    </location>
</feature>
<organism evidence="4 5">
    <name type="scientific">Tautonia plasticadhaerens</name>
    <dbReference type="NCBI Taxonomy" id="2527974"/>
    <lineage>
        <taxon>Bacteria</taxon>
        <taxon>Pseudomonadati</taxon>
        <taxon>Planctomycetota</taxon>
        <taxon>Planctomycetia</taxon>
        <taxon>Isosphaerales</taxon>
        <taxon>Isosphaeraceae</taxon>
        <taxon>Tautonia</taxon>
    </lineage>
</organism>
<sequence length="2659" mass="252761">MSSRRGRRGAAGRASRGGFRVERLEPRQLLATFDVTSTADSGAGTLREAITLANLTAEADTIRFDLGGSGVRTIAVTSALPIVTAPLVIDGATQPGFNPASPTPVVFLNGVSTAGMADGLAFAPGAAGSVIRGLAIGRFGGDGIEVQASDVLIVGNHIGADAAGTAAAMNFGAGVRVVGASGVSIGGATASPFSPGAVGNVISANVGDNIRLEGASGAVVLGNFLGTDRSGTVALRDPASGGHGVRIVGGSGHVVGGPTPGEGNLISGNGINGVEVDGGSGVLVSGNRIGTTADGLALLGNENQGVRLRNGATGNTVGGRNASAFALSAGNLIAGHRDDEVRVADPGTSGNLVVGNFLGVDRTGSAGLPSGDSGVELNNAPGNTVGGADPRLGNVISGNRGDGILVIGPGASGNLIQGNRIGTNAAGTAAISNVTEDGIEINGAPDTTVGGAAAGVGNLISGNENQGIRLRNGPTGSLIQGNLIGTDAAGTAAIPNGENGILLEGGASSGASNNTIGGVNASAGVLSAGNLISGNGRNGVRVVGAGSSGNVVLGNFLGTDRLGTLALGNSIHGVLLDGAPGNTIGGANIGLQPFALRAGNLASGNGGDGIRLALLLDGQGQPVSASSDNLVVGNYAGTNASGSGAIPNQGAGVAVLGDSASAGSLSGNTIGGANEAVPGATRGNLISGNARLGLLLRGGAVSGNLALGNRIGTNAAGTVAVPNGRAPSTGGPIDADQGIGVLIDGGASANTVGQGNLVSGNIHAGVVIDGSPSNAVSGSRIGTNLAGTGPIGNGIGSPLPNGATDPTELDGNGVLLRDGATGNTIGGTNADPSVLTGGNLVSGNLGDGVAVHGAGTSGNLIAGNRIGTDLAGTAAIGNALDGVEVAGAGSTTIGGVSPGLRNVISGNGSDGVELERGTSDALVLGNFIGTDASGSAAVGNGSDGVSVFDASGNLVAGNLVSGNGLDGVRIRDLLATPGIPTSGNRVLGNFIGTDASGTVALGNDDDGVQVVASSGNTIGGVEPAEANLISGNRSYGVVVGDGDGTTSGNLVLGNRVGTTASGDSALGNAQDGVLLARGATRNTIGGVNAGPGTRTAGNLVSGNGGSGIRVLGDQSRENLLLGNFIGTDADGSSAVGNGLDGVRVEGRPSNTIGGTNAGPGVLTAGNLVSGNLGVGIRLIGGGASANLALGNFIGTDASGSDEVGNAGDGIRVEAAPGNTIGASNGATASLVAGNLVSGNLGSGIRLSGPGASGTFVLGNFVGTDAPGAAGLGNQGPGIVLDRASANTIGAANGAPGALVAGNLVSGNGGDGVIVTGEGASANWILGNFVGTDAGGSSRVGNAVAGVRIAASGNSVGVAGVGNVLSGNLGDGLAISAPMTSARANLIGTDATGTGGLGNGGDGVRISSSMMNTIGGNADGLRNVISGNAGAGVRVAGAGASLNIVAGNRIGTDRAGTIALGNSVGVLVTGGSTNNAIGDGNVLSGNRGDGVRIEGAGGGGTENAVAGNFIGLGPDGSTPVGNGGDGVRVVDAARNTIGSNLASANGGFGVALVGPGATTNFVQSNRVGTGDAGLLGRGNAAGGILVEDAPGNLVGGPVAAEGNIVSANLGSGIEIRGPGASGNLVAGNVIGLAATGAAPLGNSGDGIALLDGASANTIGGEVAAAGNVVSGNSRDGVVLAGGATRNVLSGNLIGTDAAGGRALGNGSSGVRISDAPDNTLGGRANLISGNGAFGVAVAGPGASGNVVSGNLIGTDLAGSAPLGTQRVGLVILDAPGNRVVDGNLVAGHLGDGLQLIGPGASGNLVEGNLIGTDESGSGGLGNARGVFLDGAPGNTLRANTVAGNLGDGVVLLNGASGNLLSGNLVGLAGEGGAVTRGNLSGVLIVGADGNTLDANVLSGNRGFGAALAGTSGNVLSGNLIGVDPGGTRARPNALHGVMVFAASGNTLSANVVSANGLYGVELRGGSSGNLLAENLVGTDRSGSSPLGNASDGVHLDGAGGNTLSANVISANLLDGVKLINDSPNNTLAGNLIGTDRTGSARLGNQGSGILIAGASNNLMRGNVTSGNRGFGVGIAGASGNVVAEGLVGTDAAGTVGLGNGLSGILLLNASRNSVLDSVVSANGAGDIRGNVRIDGPGATGNQVLGSRIGTDRPGARSLDPNLGGVRQRDPEFPADGTPSPGNRTTFDPRNDGVVIAGGASANSIGGTGGGQGNQISGNRIGVYVRDRSGGNVLVGNRIGTNPDGTSPLPNGDGVIVLNSSGNTIGGLGASSRNVISGNLEAGVRLTSLAFEGPRAPAAGNVVAGNYIGTNAAGDAAVPNRQGVFVYGASNNQIGLGSFADADGGGNLLSGNTEVGVQILNADTINAQTVATDAGPAIVPSPSAEGAVTSGNVVAGNRIGSDASGTARVPNYQGVFLSDAPGNAVVDNLIGGNVQVGLNLTAFNAVGNFVGGNRIGPDIAGNLGPLANGFGDPNGLGTGILLNQVLDGANTIAPTNDLRGNTTAQTRTRTIASGPFVEGVIPIVDPATGVLTRVDVRINGYLSRDASVTLNPANYAIEPIGGSGPIALASITYDEVARLVSITPASPLPAGSSFRLTLVGLAPGGLRSRTGPGAPPAFLDGNLDSRAGGDFVQVVNVPARSASAAMTARAVDALLDLGDPT</sequence>
<dbReference type="InterPro" id="IPR006633">
    <property type="entry name" value="Carb-bd_sugar_hydrolysis-dom"/>
</dbReference>
<feature type="region of interest" description="Disordered" evidence="2">
    <location>
        <begin position="2137"/>
        <end position="2187"/>
    </location>
</feature>
<dbReference type="SMART" id="SM00722">
    <property type="entry name" value="CASH"/>
    <property type="match status" value="4"/>
</dbReference>
<evidence type="ECO:0000259" key="3">
    <source>
        <dbReference type="SMART" id="SM00722"/>
    </source>
</evidence>
<evidence type="ECO:0000313" key="5">
    <source>
        <dbReference type="Proteomes" id="UP000317835"/>
    </source>
</evidence>
<dbReference type="KEGG" id="tpla:ElP_01230"/>
<protein>
    <recommendedName>
        <fullName evidence="3">Carbohydrate-binding/sugar hydrolysis domain-containing protein</fullName>
    </recommendedName>
</protein>
<dbReference type="Proteomes" id="UP000317835">
    <property type="component" value="Chromosome"/>
</dbReference>
<dbReference type="SMART" id="SM00710">
    <property type="entry name" value="PbH1"/>
    <property type="match status" value="39"/>
</dbReference>
<dbReference type="InterPro" id="IPR011050">
    <property type="entry name" value="Pectin_lyase_fold/virulence"/>
</dbReference>
<dbReference type="EMBL" id="CP036426">
    <property type="protein sequence ID" value="QDV32295.1"/>
    <property type="molecule type" value="Genomic_DNA"/>
</dbReference>
<evidence type="ECO:0000256" key="2">
    <source>
        <dbReference type="SAM" id="MobiDB-lite"/>
    </source>
</evidence>
<dbReference type="OrthoDB" id="283881at2"/>
<dbReference type="InterPro" id="IPR039448">
    <property type="entry name" value="Beta_helix"/>
</dbReference>
<keyword evidence="1" id="KW-0677">Repeat</keyword>
<name>A0A518GUM9_9BACT</name>
<feature type="domain" description="Carbohydrate-binding/sugar hydrolysis" evidence="3">
    <location>
        <begin position="819"/>
        <end position="971"/>
    </location>
</feature>
<dbReference type="SUPFAM" id="SSF51126">
    <property type="entry name" value="Pectin lyase-like"/>
    <property type="match status" value="3"/>
</dbReference>
<feature type="domain" description="Carbohydrate-binding/sugar hydrolysis" evidence="3">
    <location>
        <begin position="1913"/>
        <end position="2074"/>
    </location>
</feature>
<evidence type="ECO:0000313" key="4">
    <source>
        <dbReference type="EMBL" id="QDV32295.1"/>
    </source>
</evidence>
<feature type="domain" description="Carbohydrate-binding/sugar hydrolysis" evidence="3">
    <location>
        <begin position="125"/>
        <end position="309"/>
    </location>
</feature>
<dbReference type="NCBIfam" id="TIGR03804">
    <property type="entry name" value="para_beta_helix"/>
    <property type="match status" value="2"/>
</dbReference>
<proteinExistence type="predicted"/>
<keyword evidence="5" id="KW-1185">Reference proteome</keyword>
<reference evidence="4 5" key="1">
    <citation type="submission" date="2019-02" db="EMBL/GenBank/DDBJ databases">
        <title>Deep-cultivation of Planctomycetes and their phenomic and genomic characterization uncovers novel biology.</title>
        <authorList>
            <person name="Wiegand S."/>
            <person name="Jogler M."/>
            <person name="Boedeker C."/>
            <person name="Pinto D."/>
            <person name="Vollmers J."/>
            <person name="Rivas-Marin E."/>
            <person name="Kohn T."/>
            <person name="Peeters S.H."/>
            <person name="Heuer A."/>
            <person name="Rast P."/>
            <person name="Oberbeckmann S."/>
            <person name="Bunk B."/>
            <person name="Jeske O."/>
            <person name="Meyerdierks A."/>
            <person name="Storesund J.E."/>
            <person name="Kallscheuer N."/>
            <person name="Luecker S."/>
            <person name="Lage O.M."/>
            <person name="Pohl T."/>
            <person name="Merkel B.J."/>
            <person name="Hornburger P."/>
            <person name="Mueller R.-W."/>
            <person name="Bruemmer F."/>
            <person name="Labrenz M."/>
            <person name="Spormann A.M."/>
            <person name="Op den Camp H."/>
            <person name="Overmann J."/>
            <person name="Amann R."/>
            <person name="Jetten M.S.M."/>
            <person name="Mascher T."/>
            <person name="Medema M.H."/>
            <person name="Devos D.P."/>
            <person name="Kaster A.-K."/>
            <person name="Ovreas L."/>
            <person name="Rohde M."/>
            <person name="Galperin M.Y."/>
            <person name="Jogler C."/>
        </authorList>
    </citation>
    <scope>NUCLEOTIDE SEQUENCE [LARGE SCALE GENOMIC DNA]</scope>
    <source>
        <strain evidence="4 5">ElP</strain>
    </source>
</reference>
<dbReference type="InterPro" id="IPR022441">
    <property type="entry name" value="Para_beta_helix_rpt-2"/>
</dbReference>
<evidence type="ECO:0000256" key="1">
    <source>
        <dbReference type="ARBA" id="ARBA00022737"/>
    </source>
</evidence>